<dbReference type="PANTHER" id="PTHR43065">
    <property type="entry name" value="SENSOR HISTIDINE KINASE"/>
    <property type="match status" value="1"/>
</dbReference>
<evidence type="ECO:0000256" key="3">
    <source>
        <dbReference type="SAM" id="Phobius"/>
    </source>
</evidence>
<keyword evidence="5" id="KW-0067">ATP-binding</keyword>
<proteinExistence type="predicted"/>
<comment type="caution">
    <text evidence="5">The sequence shown here is derived from an EMBL/GenBank/DDBJ whole genome shotgun (WGS) entry which is preliminary data.</text>
</comment>
<dbReference type="Proteomes" id="UP001231915">
    <property type="component" value="Unassembled WGS sequence"/>
</dbReference>
<name>A0ABT7EH11_9GAMM</name>
<dbReference type="Pfam" id="PF02518">
    <property type="entry name" value="HATPase_c"/>
    <property type="match status" value="1"/>
</dbReference>
<dbReference type="InterPro" id="IPR035965">
    <property type="entry name" value="PAS-like_dom_sf"/>
</dbReference>
<feature type="domain" description="Histidine kinase" evidence="4">
    <location>
        <begin position="237"/>
        <end position="438"/>
    </location>
</feature>
<dbReference type="PROSITE" id="PS50109">
    <property type="entry name" value="HIS_KIN"/>
    <property type="match status" value="1"/>
</dbReference>
<dbReference type="InterPro" id="IPR036890">
    <property type="entry name" value="HATPase_C_sf"/>
</dbReference>
<keyword evidence="6" id="KW-1185">Reference proteome</keyword>
<dbReference type="Gene3D" id="3.30.565.10">
    <property type="entry name" value="Histidine kinase-like ATPase, C-terminal domain"/>
    <property type="match status" value="1"/>
</dbReference>
<dbReference type="Gene3D" id="3.30.450.20">
    <property type="entry name" value="PAS domain"/>
    <property type="match status" value="1"/>
</dbReference>
<dbReference type="SMART" id="SM00387">
    <property type="entry name" value="HATPase_c"/>
    <property type="match status" value="1"/>
</dbReference>
<dbReference type="GO" id="GO:0005524">
    <property type="term" value="F:ATP binding"/>
    <property type="evidence" value="ECO:0007669"/>
    <property type="project" value="UniProtKB-KW"/>
</dbReference>
<keyword evidence="3" id="KW-0472">Membrane</keyword>
<dbReference type="EC" id="2.7.13.3" evidence="2"/>
<evidence type="ECO:0000259" key="4">
    <source>
        <dbReference type="PROSITE" id="PS50109"/>
    </source>
</evidence>
<keyword evidence="3" id="KW-1133">Transmembrane helix</keyword>
<dbReference type="SUPFAM" id="SSF55874">
    <property type="entry name" value="ATPase domain of HSP90 chaperone/DNA topoisomerase II/histidine kinase"/>
    <property type="match status" value="1"/>
</dbReference>
<evidence type="ECO:0000256" key="1">
    <source>
        <dbReference type="ARBA" id="ARBA00000085"/>
    </source>
</evidence>
<dbReference type="PANTHER" id="PTHR43065:SF51">
    <property type="entry name" value="HISTIDINE KINASE"/>
    <property type="match status" value="1"/>
</dbReference>
<dbReference type="InterPro" id="IPR004358">
    <property type="entry name" value="Sig_transdc_His_kin-like_C"/>
</dbReference>
<feature type="transmembrane region" description="Helical" evidence="3">
    <location>
        <begin position="38"/>
        <end position="60"/>
    </location>
</feature>
<dbReference type="InterPro" id="IPR036097">
    <property type="entry name" value="HisK_dim/P_sf"/>
</dbReference>
<sequence length="440" mass="49817">MKYKMGSLAGKMSCFATIFILLATGIQGTLYVIEAPFLVGLLISLLITLPLVFFSCEYIFQQHKRTIDTLTNGLKSIHDNDFSIRISEHQESDLSTAVSMYNKLTTHLKKQRQTLNQREILLDSIVQASPMGIVLLDPFKHIVYFNNESTQLLKSSKLEGMTLHQCCENLHPYLQKSITQAQSGMISFEQDDTKQSYYLSFKTVTFNHQPHQLMILKNVSLELSQEELSMWKNAIRLISHELNNSLAPISSLTSSAKTMLVQNKHLELLPDILQTIDQRTMNLSEFIAQYARFARLPKPNLNYHPLKPLFDQVRTLYSFELLAPLPTEQAYFDAAQIEQVLINILKNAHQSGSDITQVAVKVVKDYDRLRIAIVDRGTGIVNGNLHQALLPFYSTKQDGSGIGLSLCNDIIHAHHGQIKLKNRAQGGLMVEFDIPLRETT</sequence>
<protein>
    <recommendedName>
        <fullName evidence="2">histidine kinase</fullName>
        <ecNumber evidence="2">2.7.13.3</ecNumber>
    </recommendedName>
</protein>
<keyword evidence="5" id="KW-0547">Nucleotide-binding</keyword>
<evidence type="ECO:0000256" key="2">
    <source>
        <dbReference type="ARBA" id="ARBA00012438"/>
    </source>
</evidence>
<evidence type="ECO:0000313" key="6">
    <source>
        <dbReference type="Proteomes" id="UP001231915"/>
    </source>
</evidence>
<dbReference type="SUPFAM" id="SSF47384">
    <property type="entry name" value="Homodimeric domain of signal transducing histidine kinase"/>
    <property type="match status" value="1"/>
</dbReference>
<dbReference type="InterPro" id="IPR005467">
    <property type="entry name" value="His_kinase_dom"/>
</dbReference>
<accession>A0ABT7EH11</accession>
<gene>
    <name evidence="5" type="ORF">QNM18_04420</name>
</gene>
<keyword evidence="3" id="KW-0812">Transmembrane</keyword>
<reference evidence="5 6" key="1">
    <citation type="submission" date="2023-05" db="EMBL/GenBank/DDBJ databases">
        <title>Pseudoalteromonas ardens sp. nov., Pseudoalteromonas obscura sp. nov., and Pseudoalteromonas umbrosa sp. nov., isolated from the coral Montipora capitata.</title>
        <authorList>
            <person name="Thomas E.M."/>
            <person name="Smith E.M."/>
            <person name="Papke E."/>
            <person name="Shlafstein M.D."/>
            <person name="Oline D.K."/>
            <person name="Videau P."/>
            <person name="Saw J.H."/>
            <person name="Strangman W.K."/>
            <person name="Ushijima B."/>
        </authorList>
    </citation>
    <scope>NUCLEOTIDE SEQUENCE [LARGE SCALE GENOMIC DNA]</scope>
    <source>
        <strain evidence="5 6">P94</strain>
    </source>
</reference>
<organism evidence="5 6">
    <name type="scientific">Pseudoalteromonas obscura</name>
    <dbReference type="NCBI Taxonomy" id="3048491"/>
    <lineage>
        <taxon>Bacteria</taxon>
        <taxon>Pseudomonadati</taxon>
        <taxon>Pseudomonadota</taxon>
        <taxon>Gammaproteobacteria</taxon>
        <taxon>Alteromonadales</taxon>
        <taxon>Pseudoalteromonadaceae</taxon>
        <taxon>Pseudoalteromonas</taxon>
    </lineage>
</organism>
<dbReference type="RefSeq" id="WP_211009489.1">
    <property type="nucleotide sequence ID" value="NZ_JASJUT010000002.1"/>
</dbReference>
<dbReference type="SUPFAM" id="SSF55785">
    <property type="entry name" value="PYP-like sensor domain (PAS domain)"/>
    <property type="match status" value="1"/>
</dbReference>
<dbReference type="InterPro" id="IPR003594">
    <property type="entry name" value="HATPase_dom"/>
</dbReference>
<dbReference type="EMBL" id="JASJUT010000002">
    <property type="protein sequence ID" value="MDK2594317.1"/>
    <property type="molecule type" value="Genomic_DNA"/>
</dbReference>
<evidence type="ECO:0000313" key="5">
    <source>
        <dbReference type="EMBL" id="MDK2594317.1"/>
    </source>
</evidence>
<comment type="catalytic activity">
    <reaction evidence="1">
        <text>ATP + protein L-histidine = ADP + protein N-phospho-L-histidine.</text>
        <dbReference type="EC" id="2.7.13.3"/>
    </reaction>
</comment>
<dbReference type="PRINTS" id="PR00344">
    <property type="entry name" value="BCTRLSENSOR"/>
</dbReference>